<name>A0ABP8NU37_9BACT</name>
<comment type="caution">
    <text evidence="1">The sequence shown here is derived from an EMBL/GenBank/DDBJ whole genome shotgun (WGS) entry which is preliminary data.</text>
</comment>
<keyword evidence="2" id="KW-1185">Reference proteome</keyword>
<evidence type="ECO:0000313" key="2">
    <source>
        <dbReference type="Proteomes" id="UP001501175"/>
    </source>
</evidence>
<dbReference type="SUPFAM" id="SSF46785">
    <property type="entry name" value="Winged helix' DNA-binding domain"/>
    <property type="match status" value="1"/>
</dbReference>
<accession>A0ABP8NU37</accession>
<dbReference type="NCBIfam" id="TIGR00738">
    <property type="entry name" value="rrf2_super"/>
    <property type="match status" value="1"/>
</dbReference>
<dbReference type="PROSITE" id="PS51197">
    <property type="entry name" value="HTH_RRF2_2"/>
    <property type="match status" value="1"/>
</dbReference>
<proteinExistence type="predicted"/>
<sequence length="157" mass="17279">MLSKACGYAIRGIIYVALKGSEDHKIGIPELADALKVPQHFMGKIMQNLVRRDILSSTKGPHGGFYTNEDTLDTPIVEVVDAIDGLSAFHKCVLGLPDCNGEHPCPLHHEVVTYRDTVYETLQTRTIRNLAADVENGLAVLNREPRSRRQTGVGSDK</sequence>
<organism evidence="1 2">
    <name type="scientific">Nibrella saemangeumensis</name>
    <dbReference type="NCBI Taxonomy" id="1084526"/>
    <lineage>
        <taxon>Bacteria</taxon>
        <taxon>Pseudomonadati</taxon>
        <taxon>Bacteroidota</taxon>
        <taxon>Cytophagia</taxon>
        <taxon>Cytophagales</taxon>
        <taxon>Spirosomataceae</taxon>
        <taxon>Nibrella</taxon>
    </lineage>
</organism>
<dbReference type="EMBL" id="BAABHD010000084">
    <property type="protein sequence ID" value="GAA4471124.1"/>
    <property type="molecule type" value="Genomic_DNA"/>
</dbReference>
<reference evidence="2" key="1">
    <citation type="journal article" date="2019" name="Int. J. Syst. Evol. Microbiol.">
        <title>The Global Catalogue of Microorganisms (GCM) 10K type strain sequencing project: providing services to taxonomists for standard genome sequencing and annotation.</title>
        <authorList>
            <consortium name="The Broad Institute Genomics Platform"/>
            <consortium name="The Broad Institute Genome Sequencing Center for Infectious Disease"/>
            <person name="Wu L."/>
            <person name="Ma J."/>
        </authorList>
    </citation>
    <scope>NUCLEOTIDE SEQUENCE [LARGE SCALE GENOMIC DNA]</scope>
    <source>
        <strain evidence="2">JCM 17927</strain>
    </source>
</reference>
<dbReference type="PANTHER" id="PTHR33221:SF15">
    <property type="entry name" value="HTH-TYPE TRANSCRIPTIONAL REGULATOR YWGB-RELATED"/>
    <property type="match status" value="1"/>
</dbReference>
<dbReference type="Pfam" id="PF02082">
    <property type="entry name" value="Rrf2"/>
    <property type="match status" value="1"/>
</dbReference>
<dbReference type="InterPro" id="IPR036388">
    <property type="entry name" value="WH-like_DNA-bd_sf"/>
</dbReference>
<dbReference type="InterPro" id="IPR036390">
    <property type="entry name" value="WH_DNA-bd_sf"/>
</dbReference>
<dbReference type="Proteomes" id="UP001501175">
    <property type="component" value="Unassembled WGS sequence"/>
</dbReference>
<dbReference type="RefSeq" id="WP_345250410.1">
    <property type="nucleotide sequence ID" value="NZ_BAABHD010000084.1"/>
</dbReference>
<dbReference type="PANTHER" id="PTHR33221">
    <property type="entry name" value="WINGED HELIX-TURN-HELIX TRANSCRIPTIONAL REGULATOR, RRF2 FAMILY"/>
    <property type="match status" value="1"/>
</dbReference>
<gene>
    <name evidence="1" type="ORF">GCM10023189_61040</name>
</gene>
<protein>
    <submittedName>
        <fullName evidence="1">Rrf2 family transcriptional regulator</fullName>
    </submittedName>
</protein>
<dbReference type="InterPro" id="IPR000944">
    <property type="entry name" value="Tscrpt_reg_Rrf2"/>
</dbReference>
<evidence type="ECO:0000313" key="1">
    <source>
        <dbReference type="EMBL" id="GAA4471124.1"/>
    </source>
</evidence>
<dbReference type="Gene3D" id="1.10.10.10">
    <property type="entry name" value="Winged helix-like DNA-binding domain superfamily/Winged helix DNA-binding domain"/>
    <property type="match status" value="1"/>
</dbReference>